<dbReference type="SUPFAM" id="SSF161098">
    <property type="entry name" value="MetI-like"/>
    <property type="match status" value="1"/>
</dbReference>
<evidence type="ECO:0000256" key="3">
    <source>
        <dbReference type="ARBA" id="ARBA00022448"/>
    </source>
</evidence>
<keyword evidence="6 8" id="KW-1133">Transmembrane helix</keyword>
<accession>A0A4U7JIS8</accession>
<keyword evidence="10" id="KW-1185">Reference proteome</keyword>
<dbReference type="PANTHER" id="PTHR30450">
    <property type="entry name" value="ABC TRANSPORTER PERMEASE"/>
    <property type="match status" value="1"/>
</dbReference>
<proteinExistence type="inferred from homology"/>
<feature type="transmembrane region" description="Helical" evidence="8">
    <location>
        <begin position="190"/>
        <end position="209"/>
    </location>
</feature>
<dbReference type="KEGG" id="rher:EHE19_009700"/>
<evidence type="ECO:0000313" key="9">
    <source>
        <dbReference type="EMBL" id="QNU68642.1"/>
    </source>
</evidence>
<evidence type="ECO:0000256" key="2">
    <source>
        <dbReference type="ARBA" id="ARBA00007069"/>
    </source>
</evidence>
<evidence type="ECO:0000256" key="4">
    <source>
        <dbReference type="ARBA" id="ARBA00022475"/>
    </source>
</evidence>
<feature type="transmembrane region" description="Helical" evidence="8">
    <location>
        <begin position="148"/>
        <end position="169"/>
    </location>
</feature>
<dbReference type="CDD" id="cd06261">
    <property type="entry name" value="TM_PBP2"/>
    <property type="match status" value="1"/>
</dbReference>
<dbReference type="Gene3D" id="1.10.3720.10">
    <property type="entry name" value="MetI-like"/>
    <property type="match status" value="1"/>
</dbReference>
<evidence type="ECO:0000256" key="5">
    <source>
        <dbReference type="ARBA" id="ARBA00022692"/>
    </source>
</evidence>
<feature type="transmembrane region" description="Helical" evidence="8">
    <location>
        <begin position="121"/>
        <end position="142"/>
    </location>
</feature>
<dbReference type="PANTHER" id="PTHR30450:SF1">
    <property type="entry name" value="D-METHIONINE TRANSPORT SYSTEM PERMEASE PROTEIN METI-RELATED"/>
    <property type="match status" value="1"/>
</dbReference>
<name>A0A4U7JIS8_9FIRM</name>
<dbReference type="FunFam" id="1.10.3720.10:FF:000002">
    <property type="entry name" value="D-methionine ABC transporter permease MetI"/>
    <property type="match status" value="1"/>
</dbReference>
<evidence type="ECO:0000256" key="7">
    <source>
        <dbReference type="ARBA" id="ARBA00023136"/>
    </source>
</evidence>
<gene>
    <name evidence="9" type="ORF">EHE19_009700</name>
</gene>
<dbReference type="InterPro" id="IPR000515">
    <property type="entry name" value="MetI-like"/>
</dbReference>
<comment type="subcellular location">
    <subcellularLocation>
        <location evidence="1 8">Cell membrane</location>
        <topology evidence="1 8">Multi-pass membrane protein</topology>
    </subcellularLocation>
</comment>
<comment type="similarity">
    <text evidence="2">Belongs to the binding-protein-dependent transport system permease family. CysTW subfamily.</text>
</comment>
<protein>
    <submittedName>
        <fullName evidence="9">ABC transporter permease</fullName>
    </submittedName>
</protein>
<dbReference type="GO" id="GO:0005886">
    <property type="term" value="C:plasma membrane"/>
    <property type="evidence" value="ECO:0007669"/>
    <property type="project" value="UniProtKB-SubCell"/>
</dbReference>
<keyword evidence="4" id="KW-1003">Cell membrane</keyword>
<reference evidence="9 10" key="1">
    <citation type="submission" date="2020-09" db="EMBL/GenBank/DDBJ databases">
        <title>Characterization and genome sequencing of Ruminiclostridium sp. nov. MA18.</title>
        <authorList>
            <person name="Rettenmaier R."/>
            <person name="Kowollik M.-L."/>
            <person name="Liebl W."/>
            <person name="Zverlov V."/>
        </authorList>
    </citation>
    <scope>NUCLEOTIDE SEQUENCE [LARGE SCALE GENOMIC DNA]</scope>
    <source>
        <strain evidence="9 10">MA18</strain>
    </source>
</reference>
<dbReference type="InterPro" id="IPR035906">
    <property type="entry name" value="MetI-like_sf"/>
</dbReference>
<dbReference type="Pfam" id="PF00528">
    <property type="entry name" value="BPD_transp_1"/>
    <property type="match status" value="1"/>
</dbReference>
<feature type="transmembrane region" description="Helical" evidence="8">
    <location>
        <begin position="53"/>
        <end position="77"/>
    </location>
</feature>
<evidence type="ECO:0000256" key="6">
    <source>
        <dbReference type="ARBA" id="ARBA00022989"/>
    </source>
</evidence>
<dbReference type="AlphaFoldDB" id="A0A4U7JIS8"/>
<keyword evidence="7 8" id="KW-0472">Membrane</keyword>
<evidence type="ECO:0000313" key="10">
    <source>
        <dbReference type="Proteomes" id="UP000306409"/>
    </source>
</evidence>
<dbReference type="EMBL" id="CP061336">
    <property type="protein sequence ID" value="QNU68642.1"/>
    <property type="molecule type" value="Genomic_DNA"/>
</dbReference>
<dbReference type="Proteomes" id="UP000306409">
    <property type="component" value="Chromosome"/>
</dbReference>
<feature type="transmembrane region" description="Helical" evidence="8">
    <location>
        <begin position="20"/>
        <end position="41"/>
    </location>
</feature>
<evidence type="ECO:0000256" key="1">
    <source>
        <dbReference type="ARBA" id="ARBA00004651"/>
    </source>
</evidence>
<dbReference type="OrthoDB" id="9793490at2"/>
<feature type="transmembrane region" description="Helical" evidence="8">
    <location>
        <begin position="89"/>
        <end position="109"/>
    </location>
</feature>
<evidence type="ECO:0000256" key="8">
    <source>
        <dbReference type="RuleBase" id="RU363032"/>
    </source>
</evidence>
<keyword evidence="5 8" id="KW-0812">Transmembrane</keyword>
<keyword evidence="3 8" id="KW-0813">Transport</keyword>
<sequence length="219" mass="23355">MESYIEIFTELGKASLETLQMVVIASSISCVLGFFLGLILYITSNKLLYKNRIINSIAGFIINIIRSIPFIILLVLLVPVTLKITGTVIGPKAASVPLTVASIAFYARLAEAAFEEVDKGLIEAALAMGGSLKDIILGVILVESLPGLVRAFTVTLISIIGLSAMAGTVGGGGIGDLAIRFGYYRYEMDVMFTSVALLILVVQIIQGLGEKIARVLTKK</sequence>
<dbReference type="PROSITE" id="PS50928">
    <property type="entry name" value="ABC_TM1"/>
    <property type="match status" value="1"/>
</dbReference>
<dbReference type="GO" id="GO:0048473">
    <property type="term" value="P:D-methionine transmembrane transport"/>
    <property type="evidence" value="ECO:0007669"/>
    <property type="project" value="TreeGrafter"/>
</dbReference>
<dbReference type="InterPro" id="IPR051322">
    <property type="entry name" value="AA_ABC_Transporter_Permease"/>
</dbReference>
<dbReference type="RefSeq" id="WP_137696127.1">
    <property type="nucleotide sequence ID" value="NZ_CP061336.1"/>
</dbReference>
<organism evidence="9 10">
    <name type="scientific">Ruminiclostridium herbifermentans</name>
    <dbReference type="NCBI Taxonomy" id="2488810"/>
    <lineage>
        <taxon>Bacteria</taxon>
        <taxon>Bacillati</taxon>
        <taxon>Bacillota</taxon>
        <taxon>Clostridia</taxon>
        <taxon>Eubacteriales</taxon>
        <taxon>Oscillospiraceae</taxon>
        <taxon>Ruminiclostridium</taxon>
    </lineage>
</organism>